<gene>
    <name evidence="2" type="ORF">HINF_LOCUS47607</name>
    <name evidence="1" type="ORF">HINF_LOCUS5321</name>
</gene>
<dbReference type="PANTHER" id="PTHR10972">
    <property type="entry name" value="OXYSTEROL-BINDING PROTEIN-RELATED"/>
    <property type="match status" value="1"/>
</dbReference>
<dbReference type="GO" id="GO:0005829">
    <property type="term" value="C:cytosol"/>
    <property type="evidence" value="ECO:0007669"/>
    <property type="project" value="TreeGrafter"/>
</dbReference>
<dbReference type="AlphaFoldDB" id="A0AA86NE76"/>
<proteinExistence type="predicted"/>
<dbReference type="EMBL" id="CAXDID020000215">
    <property type="protein sequence ID" value="CAL6057647.1"/>
    <property type="molecule type" value="Genomic_DNA"/>
</dbReference>
<accession>A0AA86NE76</accession>
<dbReference type="GO" id="GO:0032934">
    <property type="term" value="F:sterol binding"/>
    <property type="evidence" value="ECO:0007669"/>
    <property type="project" value="TreeGrafter"/>
</dbReference>
<dbReference type="Pfam" id="PF01237">
    <property type="entry name" value="Oxysterol_BP"/>
    <property type="match status" value="1"/>
</dbReference>
<reference evidence="2 3" key="2">
    <citation type="submission" date="2024-07" db="EMBL/GenBank/DDBJ databases">
        <authorList>
            <person name="Akdeniz Z."/>
        </authorList>
    </citation>
    <scope>NUCLEOTIDE SEQUENCE [LARGE SCALE GENOMIC DNA]</scope>
</reference>
<dbReference type="EMBL" id="CATOUU010000137">
    <property type="protein sequence ID" value="CAI9917676.1"/>
    <property type="molecule type" value="Genomic_DNA"/>
</dbReference>
<evidence type="ECO:0000313" key="1">
    <source>
        <dbReference type="EMBL" id="CAI9917676.1"/>
    </source>
</evidence>
<keyword evidence="3" id="KW-1185">Reference proteome</keyword>
<dbReference type="InterPro" id="IPR037239">
    <property type="entry name" value="OSBP_sf"/>
</dbReference>
<dbReference type="Gene3D" id="2.40.160.120">
    <property type="match status" value="1"/>
</dbReference>
<comment type="caution">
    <text evidence="1">The sequence shown here is derived from an EMBL/GenBank/DDBJ whole genome shotgun (WGS) entry which is preliminary data.</text>
</comment>
<organism evidence="1">
    <name type="scientific">Hexamita inflata</name>
    <dbReference type="NCBI Taxonomy" id="28002"/>
    <lineage>
        <taxon>Eukaryota</taxon>
        <taxon>Metamonada</taxon>
        <taxon>Diplomonadida</taxon>
        <taxon>Hexamitidae</taxon>
        <taxon>Hexamitinae</taxon>
        <taxon>Hexamita</taxon>
    </lineage>
</organism>
<evidence type="ECO:0000313" key="2">
    <source>
        <dbReference type="EMBL" id="CAL6057647.1"/>
    </source>
</evidence>
<dbReference type="SUPFAM" id="SSF144000">
    <property type="entry name" value="Oxysterol-binding protein-like"/>
    <property type="match status" value="1"/>
</dbReference>
<dbReference type="PANTHER" id="PTHR10972:SF148">
    <property type="entry name" value="OXYSTEROL-BINDING PROTEIN 9"/>
    <property type="match status" value="1"/>
</dbReference>
<reference evidence="1" key="1">
    <citation type="submission" date="2023-06" db="EMBL/GenBank/DDBJ databases">
        <authorList>
            <person name="Kurt Z."/>
        </authorList>
    </citation>
    <scope>NUCLEOTIDE SEQUENCE</scope>
</reference>
<sequence>MTDVMDELKNEQTAEVFLQGNGGICFNSQVIQQAQRDLGFELVKKAGKNLFKGKGIMRMSLPPRKNVFDTRTQLETASNDNFTLGNLIRAAQQQGDERKDLCLRYYFDILLETVLHQLKPFNPLMGETYADTCELQVDNQTYTIEVEAEQVQNHPPTSLYNLKVSSATEELFTLYGCASLDASLFMNHSDVVRTGFNRVVFAKNLPQVFEFTHPTLRVYGLFYGQRWCHFMGKSQLTFYQNNFRVSCAYIREHEKQTINGEQLELTFAKSESMFKSATKDHVFGKLNKNKISGSVMGEIFKDENVLWNNQKVPQNIVVKTNGFVFSDGRNRPDVILFKDGKDEEADKNKNILEERQRADRKLRGCE</sequence>
<dbReference type="Proteomes" id="UP001642409">
    <property type="component" value="Unassembled WGS sequence"/>
</dbReference>
<evidence type="ECO:0000313" key="3">
    <source>
        <dbReference type="Proteomes" id="UP001642409"/>
    </source>
</evidence>
<protein>
    <submittedName>
        <fullName evidence="1">Oxysterol-binding protein</fullName>
    </submittedName>
    <submittedName>
        <fullName evidence="2">Oxysterol-binding_protein</fullName>
    </submittedName>
</protein>
<dbReference type="InterPro" id="IPR000648">
    <property type="entry name" value="Oxysterol-bd"/>
</dbReference>
<dbReference type="GO" id="GO:0016020">
    <property type="term" value="C:membrane"/>
    <property type="evidence" value="ECO:0007669"/>
    <property type="project" value="TreeGrafter"/>
</dbReference>
<name>A0AA86NE76_9EUKA</name>